<dbReference type="InterPro" id="IPR004466">
    <property type="entry name" value="RNase_M5"/>
</dbReference>
<evidence type="ECO:0000256" key="2">
    <source>
        <dbReference type="ARBA" id="ARBA00022517"/>
    </source>
</evidence>
<dbReference type="CDD" id="cd01027">
    <property type="entry name" value="TOPRIM_RNase_M5_like"/>
    <property type="match status" value="1"/>
</dbReference>
<keyword evidence="15" id="KW-1185">Reference proteome</keyword>
<evidence type="ECO:0000256" key="12">
    <source>
        <dbReference type="NCBIfam" id="TIGR00334"/>
    </source>
</evidence>
<dbReference type="SUPFAM" id="SSF110455">
    <property type="entry name" value="Toprim domain"/>
    <property type="match status" value="1"/>
</dbReference>
<name>A0A084U2K5_MALIO</name>
<evidence type="ECO:0000256" key="6">
    <source>
        <dbReference type="ARBA" id="ARBA00022730"/>
    </source>
</evidence>
<keyword evidence="3 11" id="KW-0698">rRNA processing</keyword>
<dbReference type="EC" id="3.1.26.8" evidence="11 12"/>
<dbReference type="Proteomes" id="UP000028523">
    <property type="component" value="Unassembled WGS sequence"/>
</dbReference>
<dbReference type="HAMAP" id="MF_01469">
    <property type="entry name" value="RNase_M5"/>
    <property type="match status" value="1"/>
</dbReference>
<dbReference type="Pfam" id="PF01751">
    <property type="entry name" value="Toprim"/>
    <property type="match status" value="1"/>
</dbReference>
<evidence type="ECO:0000256" key="4">
    <source>
        <dbReference type="ARBA" id="ARBA00022722"/>
    </source>
</evidence>
<proteinExistence type="inferred from homology"/>
<comment type="catalytic activity">
    <reaction evidence="11">
        <text>Endonucleolytic cleavage of RNA, removing 21 and 42 nucleotides, respectively, from the 5'- and 3'-termini of a 5S-rRNA precursor.</text>
        <dbReference type="EC" id="3.1.26.8"/>
    </reaction>
</comment>
<evidence type="ECO:0000256" key="3">
    <source>
        <dbReference type="ARBA" id="ARBA00022552"/>
    </source>
</evidence>
<dbReference type="PROSITE" id="PS50880">
    <property type="entry name" value="TOPRIM"/>
    <property type="match status" value="1"/>
</dbReference>
<keyword evidence="5" id="KW-0479">Metal-binding</keyword>
<dbReference type="InterPro" id="IPR034141">
    <property type="entry name" value="TOPRIM_RNase_M5-like"/>
</dbReference>
<sequence>MSTNIKPKIKEVVIVEGKTDSAKLKSIFDVSTIETNGLALTKNKIEEIKKIANDVGVILFLDPDGPGEKIRKILIQQIPVSYNCFISKKDILNKKKKIGIAEASVESIIEAFKNIKKFDNDINTISWSDYITLDLDNKEKRLKICQYLKISYCNHKQLFKKLNMLGITLKEINEIKQTLNIV</sequence>
<dbReference type="GO" id="GO:0043822">
    <property type="term" value="F:ribonuclease M5 activity"/>
    <property type="evidence" value="ECO:0007669"/>
    <property type="project" value="UniProtKB-UniRule"/>
</dbReference>
<keyword evidence="1 11" id="KW-0963">Cytoplasm</keyword>
<evidence type="ECO:0000313" key="14">
    <source>
        <dbReference type="EMBL" id="KFB07191.1"/>
    </source>
</evidence>
<keyword evidence="7 11" id="KW-0255">Endonuclease</keyword>
<dbReference type="PANTHER" id="PTHR39156">
    <property type="entry name" value="RIBONUCLEASE M5"/>
    <property type="match status" value="1"/>
</dbReference>
<dbReference type="SMART" id="SM00493">
    <property type="entry name" value="TOPRIM"/>
    <property type="match status" value="1"/>
</dbReference>
<evidence type="ECO:0000256" key="9">
    <source>
        <dbReference type="ARBA" id="ARBA00022842"/>
    </source>
</evidence>
<evidence type="ECO:0000313" key="15">
    <source>
        <dbReference type="Proteomes" id="UP000028523"/>
    </source>
</evidence>
<comment type="function">
    <text evidence="11">Required for correct processing of both the 5' and 3' ends of 5S rRNA precursor. Cleaves both sides of a double-stranded region yielding mature 5S rRNA in one step.</text>
</comment>
<dbReference type="PANTHER" id="PTHR39156:SF1">
    <property type="entry name" value="RIBONUCLEASE M5"/>
    <property type="match status" value="1"/>
</dbReference>
<dbReference type="GO" id="GO:0019843">
    <property type="term" value="F:rRNA binding"/>
    <property type="evidence" value="ECO:0007669"/>
    <property type="project" value="UniProtKB-KW"/>
</dbReference>
<evidence type="ECO:0000256" key="8">
    <source>
        <dbReference type="ARBA" id="ARBA00022801"/>
    </source>
</evidence>
<keyword evidence="4 11" id="KW-0540">Nuclease</keyword>
<dbReference type="GO" id="GO:0006364">
    <property type="term" value="P:rRNA processing"/>
    <property type="evidence" value="ECO:0007669"/>
    <property type="project" value="UniProtKB-UniRule"/>
</dbReference>
<evidence type="ECO:0000256" key="5">
    <source>
        <dbReference type="ARBA" id="ARBA00022723"/>
    </source>
</evidence>
<keyword evidence="6 11" id="KW-0699">rRNA-binding</keyword>
<accession>A0A084U2K5</accession>
<dbReference type="InterPro" id="IPR025156">
    <property type="entry name" value="RNase_M5_C"/>
</dbReference>
<dbReference type="EMBL" id="AWQU01000089">
    <property type="protein sequence ID" value="KFB07191.1"/>
    <property type="molecule type" value="Genomic_DNA"/>
</dbReference>
<dbReference type="AlphaFoldDB" id="A0A084U2K5"/>
<comment type="subcellular location">
    <subcellularLocation>
        <location evidence="11">Cytoplasm</location>
    </subcellularLocation>
</comment>
<dbReference type="Gene3D" id="3.40.1360.10">
    <property type="match status" value="1"/>
</dbReference>
<evidence type="ECO:0000256" key="11">
    <source>
        <dbReference type="HAMAP-Rule" id="MF_01469"/>
    </source>
</evidence>
<reference evidence="14 15" key="1">
    <citation type="journal article" date="2014" name="PLoS ONE">
        <title>Reduction of Hydrogen Peroxide Accumulation and Toxicity by a Catalase from Mycoplasma iowae.</title>
        <authorList>
            <person name="Pritchard R.E."/>
            <person name="Prassinos A.J."/>
            <person name="Osborne J.D."/>
            <person name="Raviv Z."/>
            <person name="Balish M.F."/>
        </authorList>
    </citation>
    <scope>NUCLEOTIDE SEQUENCE [LARGE SCALE GENOMIC DNA]</scope>
    <source>
        <strain evidence="14 15">DK-CPA</strain>
    </source>
</reference>
<dbReference type="GO" id="GO:0005737">
    <property type="term" value="C:cytoplasm"/>
    <property type="evidence" value="ECO:0007669"/>
    <property type="project" value="UniProtKB-SubCell"/>
</dbReference>
<dbReference type="NCBIfam" id="TIGR00334">
    <property type="entry name" value="5S_RNA_mat_M5"/>
    <property type="match status" value="1"/>
</dbReference>
<dbReference type="RefSeq" id="WP_036452647.1">
    <property type="nucleotide sequence ID" value="NZ_AWQU01000089.1"/>
</dbReference>
<feature type="domain" description="Toprim" evidence="13">
    <location>
        <begin position="10"/>
        <end position="97"/>
    </location>
</feature>
<comment type="caution">
    <text evidence="14">The sequence shown here is derived from an EMBL/GenBank/DDBJ whole genome shotgun (WGS) entry which is preliminary data.</text>
</comment>
<dbReference type="Pfam" id="PF13331">
    <property type="entry name" value="DUF4093"/>
    <property type="match status" value="1"/>
</dbReference>
<keyword evidence="9" id="KW-0460">Magnesium</keyword>
<keyword evidence="10 11" id="KW-0694">RNA-binding</keyword>
<keyword evidence="8 11" id="KW-0378">Hydrolase</keyword>
<keyword evidence="2 11" id="KW-0690">Ribosome biogenesis</keyword>
<dbReference type="InterPro" id="IPR006171">
    <property type="entry name" value="TOPRIM_dom"/>
</dbReference>
<protein>
    <recommendedName>
        <fullName evidence="11 12">Ribonuclease M5</fullName>
        <ecNumber evidence="11 12">3.1.26.8</ecNumber>
    </recommendedName>
    <alternativeName>
        <fullName evidence="11">RNase M5</fullName>
    </alternativeName>
    <alternativeName>
        <fullName evidence="11">Ribosomal RNA terminal maturase M5</fullName>
    </alternativeName>
</protein>
<organism evidence="14 15">
    <name type="scientific">Malacoplasma iowae DK-CPA</name>
    <dbReference type="NCBI Taxonomy" id="1394179"/>
    <lineage>
        <taxon>Bacteria</taxon>
        <taxon>Bacillati</taxon>
        <taxon>Mycoplasmatota</taxon>
        <taxon>Mycoplasmoidales</taxon>
        <taxon>Mycoplasmoidaceae</taxon>
        <taxon>Malacoplasma</taxon>
    </lineage>
</organism>
<dbReference type="GO" id="GO:0046872">
    <property type="term" value="F:metal ion binding"/>
    <property type="evidence" value="ECO:0007669"/>
    <property type="project" value="UniProtKB-KW"/>
</dbReference>
<evidence type="ECO:0000256" key="7">
    <source>
        <dbReference type="ARBA" id="ARBA00022759"/>
    </source>
</evidence>
<evidence type="ECO:0000259" key="13">
    <source>
        <dbReference type="PROSITE" id="PS50880"/>
    </source>
</evidence>
<evidence type="ECO:0000256" key="1">
    <source>
        <dbReference type="ARBA" id="ARBA00022490"/>
    </source>
</evidence>
<comment type="similarity">
    <text evidence="11">Belongs to the ribonuclease M5 family.</text>
</comment>
<evidence type="ECO:0000256" key="10">
    <source>
        <dbReference type="ARBA" id="ARBA00022884"/>
    </source>
</evidence>
<gene>
    <name evidence="11" type="primary">rnmV</name>
    <name evidence="14" type="ORF">P271_15</name>
</gene>